<protein>
    <submittedName>
        <fullName evidence="1">Gluconate 2-dehydrogenase subunit 3 family protein</fullName>
    </submittedName>
</protein>
<dbReference type="Pfam" id="PF13618">
    <property type="entry name" value="Gluconate_2-dh3"/>
    <property type="match status" value="1"/>
</dbReference>
<dbReference type="InterPro" id="IPR027056">
    <property type="entry name" value="Gluconate_2DH_su3"/>
</dbReference>
<dbReference type="EMBL" id="VRKQ01000008">
    <property type="protein sequence ID" value="TXG38503.1"/>
    <property type="molecule type" value="Genomic_DNA"/>
</dbReference>
<dbReference type="RefSeq" id="WP_147765715.1">
    <property type="nucleotide sequence ID" value="NZ_VRKQ01000008.1"/>
</dbReference>
<name>A0A5C7GJK4_9FLAO</name>
<organism evidence="1 2">
    <name type="scientific">Seonamhaeicola maritimus</name>
    <dbReference type="NCBI Taxonomy" id="2591822"/>
    <lineage>
        <taxon>Bacteria</taxon>
        <taxon>Pseudomonadati</taxon>
        <taxon>Bacteroidota</taxon>
        <taxon>Flavobacteriia</taxon>
        <taxon>Flavobacteriales</taxon>
        <taxon>Flavobacteriaceae</taxon>
    </lineage>
</organism>
<evidence type="ECO:0000313" key="2">
    <source>
        <dbReference type="Proteomes" id="UP000321080"/>
    </source>
</evidence>
<keyword evidence="2" id="KW-1185">Reference proteome</keyword>
<dbReference type="PROSITE" id="PS51257">
    <property type="entry name" value="PROKAR_LIPOPROTEIN"/>
    <property type="match status" value="1"/>
</dbReference>
<comment type="caution">
    <text evidence="1">The sequence shown here is derived from an EMBL/GenBank/DDBJ whole genome shotgun (WGS) entry which is preliminary data.</text>
</comment>
<accession>A0A5C7GJK4</accession>
<sequence length="234" mass="26348">MNRRDSIKSILLGSLAGGVALQGCSTEGASEVAPKEITFPDYGRTSKEQLRDKVLLNEVFFNEHEIATIAVLCDIILPSNENFGSATDAEVPAFVEFIVKDIEEYQLPLRGGIMWLDNFSNKLYNKEFISCDELEQKNICDQIAYPEETELELLPGEKFFTNMRNLTLTGYYTSKMGIEDLGYKGNGPNIWDGIPAEVLEKHGLKYDEEWLAKCVNQENRSNIAVWDDDGNLTT</sequence>
<evidence type="ECO:0000313" key="1">
    <source>
        <dbReference type="EMBL" id="TXG38503.1"/>
    </source>
</evidence>
<dbReference type="OrthoDB" id="129242at2"/>
<proteinExistence type="predicted"/>
<gene>
    <name evidence="1" type="ORF">FUA22_01060</name>
</gene>
<dbReference type="Proteomes" id="UP000321080">
    <property type="component" value="Unassembled WGS sequence"/>
</dbReference>
<reference evidence="1 2" key="1">
    <citation type="submission" date="2019-08" db="EMBL/GenBank/DDBJ databases">
        <title>Seonamhaeicola sediminis sp. nov., isolated from marine sediment.</title>
        <authorList>
            <person name="Cao W.R."/>
        </authorList>
    </citation>
    <scope>NUCLEOTIDE SEQUENCE [LARGE SCALE GENOMIC DNA]</scope>
    <source>
        <strain evidence="1 2">1505</strain>
    </source>
</reference>
<dbReference type="AlphaFoldDB" id="A0A5C7GJK4"/>